<accession>A0A2P5W7J5</accession>
<dbReference type="InterPro" id="IPR008962">
    <property type="entry name" value="PapD-like_sf"/>
</dbReference>
<feature type="transmembrane region" description="Helical" evidence="3">
    <location>
        <begin position="458"/>
        <end position="481"/>
    </location>
</feature>
<dbReference type="OrthoDB" id="1301570at2759"/>
<sequence>MGKGNKEGTSKQFRWTKPTEHVFLEILAEEAQKGNKPSNTFKTVSIKRVVEAISKRFQVQCDAKHVENHLRLATYDAAVMVHKKYEPFLNKSIDHYDEMALVVGKDIATGSFAKTFADIDLDDGNQDSVLLDCYNEEDEEVRTNVSSSGTSKRKRKNVQESVVDEQVKFVGEQLGKIANALEQFTADKTPQLYEQVMSMEEEGFHDDFLCSVFDYLVWGIGVAWLICHSRLINFSNGLVYIARCLFQGKRVWMRVKIIQVLAVDPVMTADGSNPLISVQPNALKFVFELEKPSFCDLKVVNNTEHHVAFKVKTTSPKKYFVRPNTGVVQPWDSSVIRVTLQAPREYPPDMQCKDKFLLQSTVVPPNTDVDDLPADTFNKESTKEIQECKLKVFYVTPSSRGNSEDEGFKSYSDQAPDSNSAVQQLKDERDAAVRQTLQLQQELDFLKRRRHRRNDTGFSLKFALIVGLIGIMVGLLLNFSFSSSLSSPAAVPTVATTTSPVEPSTTEGIETPL</sequence>
<evidence type="ECO:0000259" key="4">
    <source>
        <dbReference type="PROSITE" id="PS50202"/>
    </source>
</evidence>
<evidence type="ECO:0000256" key="1">
    <source>
        <dbReference type="ARBA" id="ARBA00008932"/>
    </source>
</evidence>
<dbReference type="InterPro" id="IPR000535">
    <property type="entry name" value="MSP_dom"/>
</dbReference>
<dbReference type="GO" id="GO:0005886">
    <property type="term" value="C:plasma membrane"/>
    <property type="evidence" value="ECO:0007669"/>
    <property type="project" value="TreeGrafter"/>
</dbReference>
<keyword evidence="3" id="KW-0812">Transmembrane</keyword>
<dbReference type="InterPro" id="IPR013783">
    <property type="entry name" value="Ig-like_fold"/>
</dbReference>
<dbReference type="Proteomes" id="UP000239757">
    <property type="component" value="Unassembled WGS sequence"/>
</dbReference>
<feature type="region of interest" description="Disordered" evidence="2">
    <location>
        <begin position="399"/>
        <end position="429"/>
    </location>
</feature>
<gene>
    <name evidence="5" type="ORF">GOBAR_AA33623</name>
</gene>
<evidence type="ECO:0000313" key="6">
    <source>
        <dbReference type="Proteomes" id="UP000239757"/>
    </source>
</evidence>
<evidence type="ECO:0000256" key="3">
    <source>
        <dbReference type="SAM" id="Phobius"/>
    </source>
</evidence>
<feature type="domain" description="MSP" evidence="4">
    <location>
        <begin position="275"/>
        <end position="395"/>
    </location>
</feature>
<dbReference type="GO" id="GO:0090158">
    <property type="term" value="P:endoplasmic reticulum membrane organization"/>
    <property type="evidence" value="ECO:0007669"/>
    <property type="project" value="TreeGrafter"/>
</dbReference>
<name>A0A2P5W7J5_GOSBA</name>
<dbReference type="InterPro" id="IPR024752">
    <property type="entry name" value="Myb/SANT-like_dom"/>
</dbReference>
<dbReference type="InterPro" id="IPR016763">
    <property type="entry name" value="VAP"/>
</dbReference>
<dbReference type="PANTHER" id="PTHR10809:SF42">
    <property type="entry name" value="VESICLE-ASSOCIATED PROTEIN 2-1"/>
    <property type="match status" value="1"/>
</dbReference>
<keyword evidence="3" id="KW-0472">Membrane</keyword>
<dbReference type="Gene3D" id="2.60.40.10">
    <property type="entry name" value="Immunoglobulins"/>
    <property type="match status" value="1"/>
</dbReference>
<dbReference type="PROSITE" id="PS50202">
    <property type="entry name" value="MSP"/>
    <property type="match status" value="1"/>
</dbReference>
<reference evidence="5 6" key="1">
    <citation type="submission" date="2015-01" db="EMBL/GenBank/DDBJ databases">
        <title>Genome of allotetraploid Gossypium barbadense reveals genomic plasticity and fiber elongation in cotton evolution.</title>
        <authorList>
            <person name="Chen X."/>
            <person name="Liu X."/>
            <person name="Zhao B."/>
            <person name="Zheng H."/>
            <person name="Hu Y."/>
            <person name="Lu G."/>
            <person name="Yang C."/>
            <person name="Chen J."/>
            <person name="Shan C."/>
            <person name="Zhang L."/>
            <person name="Zhou Y."/>
            <person name="Wang L."/>
            <person name="Guo W."/>
            <person name="Bai Y."/>
            <person name="Ruan J."/>
            <person name="Shangguan X."/>
            <person name="Mao Y."/>
            <person name="Jiang J."/>
            <person name="Zhu Y."/>
            <person name="Lei J."/>
            <person name="Kang H."/>
            <person name="Chen S."/>
            <person name="He X."/>
            <person name="Wang R."/>
            <person name="Wang Y."/>
            <person name="Chen J."/>
            <person name="Wang L."/>
            <person name="Yu S."/>
            <person name="Wang B."/>
            <person name="Wei J."/>
            <person name="Song S."/>
            <person name="Lu X."/>
            <person name="Gao Z."/>
            <person name="Gu W."/>
            <person name="Deng X."/>
            <person name="Ma D."/>
            <person name="Wang S."/>
            <person name="Liang W."/>
            <person name="Fang L."/>
            <person name="Cai C."/>
            <person name="Zhu X."/>
            <person name="Zhou B."/>
            <person name="Zhang Y."/>
            <person name="Chen Z."/>
            <person name="Xu S."/>
            <person name="Zhu R."/>
            <person name="Wang S."/>
            <person name="Zhang T."/>
            <person name="Zhao G."/>
        </authorList>
    </citation>
    <scope>NUCLEOTIDE SEQUENCE [LARGE SCALE GENOMIC DNA]</scope>
    <source>
        <strain evidence="6">cv. Xinhai21</strain>
        <tissue evidence="5">Leaf</tissue>
    </source>
</reference>
<organism evidence="5 6">
    <name type="scientific">Gossypium barbadense</name>
    <name type="common">Sea Island cotton</name>
    <name type="synonym">Hibiscus barbadensis</name>
    <dbReference type="NCBI Taxonomy" id="3634"/>
    <lineage>
        <taxon>Eukaryota</taxon>
        <taxon>Viridiplantae</taxon>
        <taxon>Streptophyta</taxon>
        <taxon>Embryophyta</taxon>
        <taxon>Tracheophyta</taxon>
        <taxon>Spermatophyta</taxon>
        <taxon>Magnoliopsida</taxon>
        <taxon>eudicotyledons</taxon>
        <taxon>Gunneridae</taxon>
        <taxon>Pentapetalae</taxon>
        <taxon>rosids</taxon>
        <taxon>malvids</taxon>
        <taxon>Malvales</taxon>
        <taxon>Malvaceae</taxon>
        <taxon>Malvoideae</taxon>
        <taxon>Gossypium</taxon>
    </lineage>
</organism>
<comment type="similarity">
    <text evidence="1">Belongs to the VAMP-associated protein (VAP) (TC 9.B.17) family.</text>
</comment>
<feature type="compositionally biased region" description="Polar residues" evidence="2">
    <location>
        <begin position="411"/>
        <end position="423"/>
    </location>
</feature>
<keyword evidence="3" id="KW-1133">Transmembrane helix</keyword>
<dbReference type="GO" id="GO:0061817">
    <property type="term" value="P:endoplasmic reticulum-plasma membrane tethering"/>
    <property type="evidence" value="ECO:0007669"/>
    <property type="project" value="TreeGrafter"/>
</dbReference>
<feature type="region of interest" description="Disordered" evidence="2">
    <location>
        <begin position="492"/>
        <end position="513"/>
    </location>
</feature>
<dbReference type="Pfam" id="PF12776">
    <property type="entry name" value="Myb_DNA-bind_3"/>
    <property type="match status" value="1"/>
</dbReference>
<dbReference type="GO" id="GO:0005789">
    <property type="term" value="C:endoplasmic reticulum membrane"/>
    <property type="evidence" value="ECO:0007669"/>
    <property type="project" value="InterPro"/>
</dbReference>
<feature type="compositionally biased region" description="Low complexity" evidence="2">
    <location>
        <begin position="492"/>
        <end position="507"/>
    </location>
</feature>
<protein>
    <recommendedName>
        <fullName evidence="4">MSP domain-containing protein</fullName>
    </recommendedName>
</protein>
<dbReference type="Pfam" id="PF00635">
    <property type="entry name" value="Motile_Sperm"/>
    <property type="match status" value="1"/>
</dbReference>
<dbReference type="FunFam" id="2.60.40.10:FF:000813">
    <property type="entry name" value="Vesicle-associated protein 1-1"/>
    <property type="match status" value="1"/>
</dbReference>
<evidence type="ECO:0000256" key="2">
    <source>
        <dbReference type="SAM" id="MobiDB-lite"/>
    </source>
</evidence>
<dbReference type="EMBL" id="KZ668746">
    <property type="protein sequence ID" value="PPR87063.1"/>
    <property type="molecule type" value="Genomic_DNA"/>
</dbReference>
<evidence type="ECO:0000313" key="5">
    <source>
        <dbReference type="EMBL" id="PPR87063.1"/>
    </source>
</evidence>
<proteinExistence type="inferred from homology"/>
<dbReference type="PANTHER" id="PTHR10809">
    <property type="entry name" value="VESICLE-ASSOCIATED MEMBRANE PROTEIN-ASSOCIATED PROTEIN"/>
    <property type="match status" value="1"/>
</dbReference>
<dbReference type="SUPFAM" id="SSF49354">
    <property type="entry name" value="PapD-like"/>
    <property type="match status" value="1"/>
</dbReference>
<dbReference type="AlphaFoldDB" id="A0A2P5W7J5"/>